<evidence type="ECO:0000313" key="2">
    <source>
        <dbReference type="EMBL" id="ROP38268.1"/>
    </source>
</evidence>
<keyword evidence="3" id="KW-1185">Reference proteome</keyword>
<protein>
    <submittedName>
        <fullName evidence="2">Uncharacterized protein</fullName>
    </submittedName>
</protein>
<evidence type="ECO:0000256" key="1">
    <source>
        <dbReference type="SAM" id="MobiDB-lite"/>
    </source>
</evidence>
<proteinExistence type="predicted"/>
<comment type="caution">
    <text evidence="2">The sequence shown here is derived from an EMBL/GenBank/DDBJ whole genome shotgun (WGS) entry which is preliminary data.</text>
</comment>
<gene>
    <name evidence="2" type="ORF">EDD40_3620</name>
</gene>
<reference evidence="2 3" key="1">
    <citation type="submission" date="2018-11" db="EMBL/GenBank/DDBJ databases">
        <title>Sequencing the genomes of 1000 actinobacteria strains.</title>
        <authorList>
            <person name="Klenk H.-P."/>
        </authorList>
    </citation>
    <scope>NUCLEOTIDE SEQUENCE [LARGE SCALE GENOMIC DNA]</scope>
    <source>
        <strain evidence="2 3">DSM 44231</strain>
    </source>
</reference>
<name>A0A3N1H6Y4_9PSEU</name>
<dbReference type="AlphaFoldDB" id="A0A3N1H6Y4"/>
<dbReference type="EMBL" id="RJKM01000001">
    <property type="protein sequence ID" value="ROP38268.1"/>
    <property type="molecule type" value="Genomic_DNA"/>
</dbReference>
<dbReference type="Proteomes" id="UP000268727">
    <property type="component" value="Unassembled WGS sequence"/>
</dbReference>
<feature type="compositionally biased region" description="Low complexity" evidence="1">
    <location>
        <begin position="1"/>
        <end position="14"/>
    </location>
</feature>
<sequence>MTTTPAAVTSAPATRELCSSGGDRESCSIDFEDGLTTGQDLTVGPTSPDSEHGSRFALLERGAPEPVYGVCAALPEGDRRTSAPLAEFRDEVRVLCIRTDRDRPGFVQVSDVRMVGESFDSVYLRRAVRQ</sequence>
<feature type="compositionally biased region" description="Polar residues" evidence="1">
    <location>
        <begin position="36"/>
        <end position="48"/>
    </location>
</feature>
<accession>A0A3N1H6Y4</accession>
<feature type="region of interest" description="Disordered" evidence="1">
    <location>
        <begin position="1"/>
        <end position="53"/>
    </location>
</feature>
<evidence type="ECO:0000313" key="3">
    <source>
        <dbReference type="Proteomes" id="UP000268727"/>
    </source>
</evidence>
<organism evidence="2 3">
    <name type="scientific">Saccharothrix texasensis</name>
    <dbReference type="NCBI Taxonomy" id="103734"/>
    <lineage>
        <taxon>Bacteria</taxon>
        <taxon>Bacillati</taxon>
        <taxon>Actinomycetota</taxon>
        <taxon>Actinomycetes</taxon>
        <taxon>Pseudonocardiales</taxon>
        <taxon>Pseudonocardiaceae</taxon>
        <taxon>Saccharothrix</taxon>
    </lineage>
</organism>